<evidence type="ECO:0000313" key="3">
    <source>
        <dbReference type="Proteomes" id="UP001596405"/>
    </source>
</evidence>
<feature type="chain" id="PRO_5045181912" description="Lipoprotein" evidence="1">
    <location>
        <begin position="20"/>
        <end position="288"/>
    </location>
</feature>
<keyword evidence="1" id="KW-0732">Signal</keyword>
<reference evidence="3" key="1">
    <citation type="journal article" date="2019" name="Int. J. Syst. Evol. Microbiol.">
        <title>The Global Catalogue of Microorganisms (GCM) 10K type strain sequencing project: providing services to taxonomists for standard genome sequencing and annotation.</title>
        <authorList>
            <consortium name="The Broad Institute Genomics Platform"/>
            <consortium name="The Broad Institute Genome Sequencing Center for Infectious Disease"/>
            <person name="Wu L."/>
            <person name="Ma J."/>
        </authorList>
    </citation>
    <scope>NUCLEOTIDE SEQUENCE [LARGE SCALE GENOMIC DNA]</scope>
    <source>
        <strain evidence="3">CGMCC 4.7393</strain>
    </source>
</reference>
<dbReference type="PROSITE" id="PS51257">
    <property type="entry name" value="PROKAR_LIPOPROTEIN"/>
    <property type="match status" value="1"/>
</dbReference>
<evidence type="ECO:0000313" key="2">
    <source>
        <dbReference type="EMBL" id="MFC6998126.1"/>
    </source>
</evidence>
<name>A0ABW2DP16_9BACT</name>
<dbReference type="RefSeq" id="WP_153042180.1">
    <property type="nucleotide sequence ID" value="NZ_JBHSYQ010000004.1"/>
</dbReference>
<comment type="caution">
    <text evidence="2">The sequence shown here is derived from an EMBL/GenBank/DDBJ whole genome shotgun (WGS) entry which is preliminary data.</text>
</comment>
<keyword evidence="3" id="KW-1185">Reference proteome</keyword>
<evidence type="ECO:0008006" key="4">
    <source>
        <dbReference type="Google" id="ProtNLM"/>
    </source>
</evidence>
<sequence length="288" mass="32687">MKRLLPYLCVLLLSCSGNASEERITELASNGVKVENERVVAWFPEDSLSETRMKEITDTLQLVVSASENFLGKHDWQEFNGEQINYYFNEGNFVASASPKGDVFIPLWRIQSGKAPLFHETMHVLLRSKKGNWSSESKVNSFFNIPIWFTEGMAEYMALKTAHETKLPNFDLQKGGGYLKVDSTCQAALQTEEGKYVLDYIGEEGAMLKLFTSDRKTYAPPFYNCSCSFTKYLAETYGKEKLLQSYSNFKDEIETIEKLTGKSMATLKAEWLKSIDKESVSNQKVANL</sequence>
<accession>A0ABW2DP16</accession>
<gene>
    <name evidence="2" type="ORF">ACFQHR_10850</name>
</gene>
<dbReference type="Proteomes" id="UP001596405">
    <property type="component" value="Unassembled WGS sequence"/>
</dbReference>
<feature type="signal peptide" evidence="1">
    <location>
        <begin position="1"/>
        <end position="19"/>
    </location>
</feature>
<dbReference type="EMBL" id="JBHSYQ010000004">
    <property type="protein sequence ID" value="MFC6998126.1"/>
    <property type="molecule type" value="Genomic_DNA"/>
</dbReference>
<protein>
    <recommendedName>
        <fullName evidence="4">Lipoprotein</fullName>
    </recommendedName>
</protein>
<proteinExistence type="predicted"/>
<organism evidence="2 3">
    <name type="scientific">Rufibacter roseus</name>
    <dbReference type="NCBI Taxonomy" id="1567108"/>
    <lineage>
        <taxon>Bacteria</taxon>
        <taxon>Pseudomonadati</taxon>
        <taxon>Bacteroidota</taxon>
        <taxon>Cytophagia</taxon>
        <taxon>Cytophagales</taxon>
        <taxon>Hymenobacteraceae</taxon>
        <taxon>Rufibacter</taxon>
    </lineage>
</organism>
<evidence type="ECO:0000256" key="1">
    <source>
        <dbReference type="SAM" id="SignalP"/>
    </source>
</evidence>